<accession>A0A0R1NIG1</accession>
<organism evidence="2 3">
    <name type="scientific">Lentilactobacillus kisonensis DSM 19906 = JCM 15041</name>
    <dbReference type="NCBI Taxonomy" id="1423766"/>
    <lineage>
        <taxon>Bacteria</taxon>
        <taxon>Bacillati</taxon>
        <taxon>Bacillota</taxon>
        <taxon>Bacilli</taxon>
        <taxon>Lactobacillales</taxon>
        <taxon>Lactobacillaceae</taxon>
        <taxon>Lentilactobacillus</taxon>
    </lineage>
</organism>
<dbReference type="Pfam" id="PF13304">
    <property type="entry name" value="AAA_21"/>
    <property type="match status" value="1"/>
</dbReference>
<dbReference type="SUPFAM" id="SSF52540">
    <property type="entry name" value="P-loop containing nucleoside triphosphate hydrolases"/>
    <property type="match status" value="1"/>
</dbReference>
<name>A0A0R1NIG1_9LACO</name>
<dbReference type="Gene3D" id="3.40.50.300">
    <property type="entry name" value="P-loop containing nucleotide triphosphate hydrolases"/>
    <property type="match status" value="1"/>
</dbReference>
<dbReference type="PATRIC" id="fig|1423766.4.peg.1982"/>
<protein>
    <recommendedName>
        <fullName evidence="1">ATPase AAA-type core domain-containing protein</fullName>
    </recommendedName>
</protein>
<dbReference type="RefSeq" id="WP_008857291.1">
    <property type="nucleotide sequence ID" value="NZ_AZEB01000039.1"/>
</dbReference>
<sequence>MIKLIGFEIYGHSLFKDGTSFTLETSGQITNKTKNRVIRFNDSLTLNRVIGIVGINATGKSTLMEIFDGLNSLYLLGQSIDQTPLNERLRSKENKITVKANLATNEDDRYVVVTTFEKVPVTDGVEDDAREWIITNEKVYYRKTKRVSKKKYFRIADGKLDSTGLILDHNRNDLSKSEKKLLSDKDSIFRATDKPKEISAVISTVKNTNQNKFISFMDQTPIELLTYLDNSIDYLDYEKDDKGQTTRYALKFKDSDEVIKVSNFKEFDKYLSSGTIKGVTLFFQFLTALRVGATLMVDEIELHINKQIVRDFIGFFADPTVNVNNATLVYSSHYIELTDDLQRNDEEYILIRKGKTQLMRLNEMAVRPELKNSEVFQNNTFRGTAPNYQAYQALKSVVRTHNIDHHYLEREKNNINEVVR</sequence>
<dbReference type="GO" id="GO:0005524">
    <property type="term" value="F:ATP binding"/>
    <property type="evidence" value="ECO:0007669"/>
    <property type="project" value="InterPro"/>
</dbReference>
<gene>
    <name evidence="2" type="ORF">FC98_GL001914</name>
</gene>
<reference evidence="2 3" key="1">
    <citation type="journal article" date="2015" name="Genome Announc.">
        <title>Expanding the biotechnology potential of lactobacilli through comparative genomics of 213 strains and associated genera.</title>
        <authorList>
            <person name="Sun Z."/>
            <person name="Harris H.M."/>
            <person name="McCann A."/>
            <person name="Guo C."/>
            <person name="Argimon S."/>
            <person name="Zhang W."/>
            <person name="Yang X."/>
            <person name="Jeffery I.B."/>
            <person name="Cooney J.C."/>
            <person name="Kagawa T.F."/>
            <person name="Liu W."/>
            <person name="Song Y."/>
            <person name="Salvetti E."/>
            <person name="Wrobel A."/>
            <person name="Rasinkangas P."/>
            <person name="Parkhill J."/>
            <person name="Rea M.C."/>
            <person name="O'Sullivan O."/>
            <person name="Ritari J."/>
            <person name="Douillard F.P."/>
            <person name="Paul Ross R."/>
            <person name="Yang R."/>
            <person name="Briner A.E."/>
            <person name="Felis G.E."/>
            <person name="de Vos W.M."/>
            <person name="Barrangou R."/>
            <person name="Klaenhammer T.R."/>
            <person name="Caufield P.W."/>
            <person name="Cui Y."/>
            <person name="Zhang H."/>
            <person name="O'Toole P.W."/>
        </authorList>
    </citation>
    <scope>NUCLEOTIDE SEQUENCE [LARGE SCALE GENOMIC DNA]</scope>
    <source>
        <strain evidence="2 3">DSM 19906</strain>
    </source>
</reference>
<evidence type="ECO:0000313" key="3">
    <source>
        <dbReference type="Proteomes" id="UP000051439"/>
    </source>
</evidence>
<dbReference type="InterPro" id="IPR027417">
    <property type="entry name" value="P-loop_NTPase"/>
</dbReference>
<dbReference type="GO" id="GO:0016887">
    <property type="term" value="F:ATP hydrolysis activity"/>
    <property type="evidence" value="ECO:0007669"/>
    <property type="project" value="InterPro"/>
</dbReference>
<dbReference type="AlphaFoldDB" id="A0A0R1NIG1"/>
<evidence type="ECO:0000259" key="1">
    <source>
        <dbReference type="Pfam" id="PF13304"/>
    </source>
</evidence>
<feature type="domain" description="ATPase AAA-type core" evidence="1">
    <location>
        <begin position="50"/>
        <end position="336"/>
    </location>
</feature>
<proteinExistence type="predicted"/>
<comment type="caution">
    <text evidence="2">The sequence shown here is derived from an EMBL/GenBank/DDBJ whole genome shotgun (WGS) entry which is preliminary data.</text>
</comment>
<dbReference type="Proteomes" id="UP000051439">
    <property type="component" value="Unassembled WGS sequence"/>
</dbReference>
<keyword evidence="3" id="KW-1185">Reference proteome</keyword>
<dbReference type="InterPro" id="IPR003959">
    <property type="entry name" value="ATPase_AAA_core"/>
</dbReference>
<evidence type="ECO:0000313" key="2">
    <source>
        <dbReference type="EMBL" id="KRL20081.1"/>
    </source>
</evidence>
<dbReference type="EMBL" id="AZEB01000039">
    <property type="protein sequence ID" value="KRL20081.1"/>
    <property type="molecule type" value="Genomic_DNA"/>
</dbReference>